<feature type="region of interest" description="Disordered" evidence="10">
    <location>
        <begin position="208"/>
        <end position="229"/>
    </location>
</feature>
<dbReference type="eggNOG" id="ENOG502QRFS">
    <property type="taxonomic scope" value="Eukaryota"/>
</dbReference>
<dbReference type="Pfam" id="PF03106">
    <property type="entry name" value="WRKY"/>
    <property type="match status" value="2"/>
</dbReference>
<evidence type="ECO:0000256" key="4">
    <source>
        <dbReference type="ARBA" id="ARBA00022833"/>
    </source>
</evidence>
<dbReference type="SMR" id="V7B1N4"/>
<evidence type="ECO:0000256" key="5">
    <source>
        <dbReference type="ARBA" id="ARBA00023015"/>
    </source>
</evidence>
<keyword evidence="13" id="KW-1185">Reference proteome</keyword>
<dbReference type="PANTHER" id="PTHR31221">
    <property type="entry name" value="WRKY TRANSCRIPTION FACTOR PROTEIN 1-RELATED"/>
    <property type="match status" value="1"/>
</dbReference>
<evidence type="ECO:0000259" key="11">
    <source>
        <dbReference type="PROSITE" id="PS50811"/>
    </source>
</evidence>
<dbReference type="GO" id="GO:0046872">
    <property type="term" value="F:metal ion binding"/>
    <property type="evidence" value="ECO:0007669"/>
    <property type="project" value="UniProtKB-KW"/>
</dbReference>
<evidence type="ECO:0000313" key="13">
    <source>
        <dbReference type="Proteomes" id="UP000000226"/>
    </source>
</evidence>
<evidence type="ECO:0000256" key="9">
    <source>
        <dbReference type="ARBA" id="ARBA00061157"/>
    </source>
</evidence>
<accession>V7B1N4</accession>
<dbReference type="STRING" id="3885.V7B1N4"/>
<dbReference type="Gene3D" id="2.20.25.80">
    <property type="entry name" value="WRKY domain"/>
    <property type="match status" value="2"/>
</dbReference>
<dbReference type="GO" id="GO:0003700">
    <property type="term" value="F:DNA-binding transcription factor activity"/>
    <property type="evidence" value="ECO:0007669"/>
    <property type="project" value="InterPro"/>
</dbReference>
<dbReference type="GO" id="GO:0043565">
    <property type="term" value="F:sequence-specific DNA binding"/>
    <property type="evidence" value="ECO:0007669"/>
    <property type="project" value="InterPro"/>
</dbReference>
<dbReference type="FunFam" id="2.20.25.80:FF:000006">
    <property type="entry name" value="WRKY transcription factor"/>
    <property type="match status" value="1"/>
</dbReference>
<dbReference type="AlphaFoldDB" id="V7B1N4"/>
<protein>
    <recommendedName>
        <fullName evidence="11">WRKY domain-containing protein</fullName>
    </recommendedName>
</protein>
<evidence type="ECO:0000313" key="12">
    <source>
        <dbReference type="EMBL" id="ESW11719.1"/>
    </source>
</evidence>
<evidence type="ECO:0000256" key="3">
    <source>
        <dbReference type="ARBA" id="ARBA00022737"/>
    </source>
</evidence>
<organism evidence="12 13">
    <name type="scientific">Phaseolus vulgaris</name>
    <name type="common">Kidney bean</name>
    <name type="synonym">French bean</name>
    <dbReference type="NCBI Taxonomy" id="3885"/>
    <lineage>
        <taxon>Eukaryota</taxon>
        <taxon>Viridiplantae</taxon>
        <taxon>Streptophyta</taxon>
        <taxon>Embryophyta</taxon>
        <taxon>Tracheophyta</taxon>
        <taxon>Spermatophyta</taxon>
        <taxon>Magnoliopsida</taxon>
        <taxon>eudicotyledons</taxon>
        <taxon>Gunneridae</taxon>
        <taxon>Pentapetalae</taxon>
        <taxon>rosids</taxon>
        <taxon>fabids</taxon>
        <taxon>Fabales</taxon>
        <taxon>Fabaceae</taxon>
        <taxon>Papilionoideae</taxon>
        <taxon>50 kb inversion clade</taxon>
        <taxon>NPAAA clade</taxon>
        <taxon>indigoferoid/millettioid clade</taxon>
        <taxon>Phaseoleae</taxon>
        <taxon>Phaseolus</taxon>
    </lineage>
</organism>
<proteinExistence type="inferred from homology"/>
<keyword evidence="3" id="KW-0677">Repeat</keyword>
<dbReference type="FunFam" id="2.20.25.80:FF:000003">
    <property type="entry name" value="WRKY transcription factor 57"/>
    <property type="match status" value="1"/>
</dbReference>
<evidence type="ECO:0000256" key="2">
    <source>
        <dbReference type="ARBA" id="ARBA00022723"/>
    </source>
</evidence>
<dbReference type="InterPro" id="IPR036576">
    <property type="entry name" value="WRKY_dom_sf"/>
</dbReference>
<gene>
    <name evidence="12" type="ORF">PHAVU_008G054100g</name>
</gene>
<dbReference type="PANTHER" id="PTHR31221:SF126">
    <property type="entry name" value="WRKY DOMAIN-CONTAINING PROTEIN"/>
    <property type="match status" value="1"/>
</dbReference>
<name>V7B1N4_PHAVU</name>
<dbReference type="OrthoDB" id="2021103at2759"/>
<dbReference type="OMA" id="SLCQMKY"/>
<keyword evidence="8" id="KW-0539">Nucleus</keyword>
<dbReference type="Gramene" id="ESW11719">
    <property type="protein sequence ID" value="ESW11719"/>
    <property type="gene ID" value="PHAVU_008G054100g"/>
</dbReference>
<feature type="domain" description="WRKY" evidence="11">
    <location>
        <begin position="230"/>
        <end position="294"/>
    </location>
</feature>
<feature type="domain" description="WRKY" evidence="11">
    <location>
        <begin position="444"/>
        <end position="509"/>
    </location>
</feature>
<feature type="compositionally biased region" description="Basic and acidic residues" evidence="10">
    <location>
        <begin position="335"/>
        <end position="348"/>
    </location>
</feature>
<evidence type="ECO:0000256" key="8">
    <source>
        <dbReference type="ARBA" id="ARBA00023242"/>
    </source>
</evidence>
<keyword evidence="4" id="KW-0862">Zinc</keyword>
<feature type="compositionally biased region" description="Polar residues" evidence="10">
    <location>
        <begin position="16"/>
        <end position="26"/>
    </location>
</feature>
<comment type="similarity">
    <text evidence="9">Belongs to the WRKY group I family.</text>
</comment>
<evidence type="ECO:0000256" key="10">
    <source>
        <dbReference type="SAM" id="MobiDB-lite"/>
    </source>
</evidence>
<dbReference type="InterPro" id="IPR003657">
    <property type="entry name" value="WRKY_dom"/>
</dbReference>
<dbReference type="SUPFAM" id="SSF118290">
    <property type="entry name" value="WRKY DNA-binding domain"/>
    <property type="match status" value="2"/>
</dbReference>
<keyword evidence="5" id="KW-0805">Transcription regulation</keyword>
<comment type="subcellular location">
    <subcellularLocation>
        <location evidence="1">Nucleus</location>
    </subcellularLocation>
</comment>
<evidence type="ECO:0000256" key="6">
    <source>
        <dbReference type="ARBA" id="ARBA00023125"/>
    </source>
</evidence>
<dbReference type="InterPro" id="IPR044810">
    <property type="entry name" value="WRKY_plant"/>
</dbReference>
<dbReference type="EMBL" id="CM002295">
    <property type="protein sequence ID" value="ESW11719.1"/>
    <property type="molecule type" value="Genomic_DNA"/>
</dbReference>
<dbReference type="PROSITE" id="PS50811">
    <property type="entry name" value="WRKY"/>
    <property type="match status" value="2"/>
</dbReference>
<dbReference type="GO" id="GO:0005634">
    <property type="term" value="C:nucleus"/>
    <property type="evidence" value="ECO:0007669"/>
    <property type="project" value="UniProtKB-SubCell"/>
</dbReference>
<sequence>MEHDDLNNNQNKNCNEESLVSESNGAKRSIAERRGFNSNAAQINTALFRTATSTTPSPSPAARSPRLTIPPGISPTALLGSPIMLPNSQAVPSSPTTGSFFMMPPLPQESNPLLPPYSAPLNQVSSNFHSIKGGNRESQPLAQVQSPLDFSFPADFSKGHSVKNSEVNSYNDIEMVNDAIVNANNVEMPMSGSEEVSDESAVPKNGINGEDIGGRPAPEGELKEASHATGVVRTSEDGYNWRKYGQKQVKGSEYPRSYYKCTQPNCQVKKKVERSHDGQITEIIYKGNHNHVKPHSTHRGSALSTDEVSDMAEEGALAKVDGGFMWRNVQSGLKDSKNSLDWKGDGQERTSSTSVVTEISDPISTNKAKSLSMFESEETPELSSTLASHDMEEDGTTQALALVEDEAENDESEPKRRKKESYAVESTLPPRSVREPRVVVQIESEVDILDDGYRWRKYGQKVVKGNPNPRSYYKCTSAGCTVRKHVERASHNLKFVLTTYEGKHNHEVPTARTNNQINTSDGGLPPNGVNGQVALALPGNAGIKAETHQTLAHHFDRKPEFSNEFLRPSLIGSFNNDMKFGPSSLCQMKYPSLNNTMPYGYAMNPDRCAAPQAGSIASMFPDFPMPLPLNLPSSGKFSISGLNFNCAKPINPIQSFLSGQQVKDIDTVFLRPKQEQKDDTIYGSCIPSLDANASLTSSSAAPSIYQRVMQNFPS</sequence>
<evidence type="ECO:0000256" key="1">
    <source>
        <dbReference type="ARBA" id="ARBA00004123"/>
    </source>
</evidence>
<feature type="region of interest" description="Disordered" evidence="10">
    <location>
        <begin position="1"/>
        <end position="28"/>
    </location>
</feature>
<dbReference type="Proteomes" id="UP000000226">
    <property type="component" value="Chromosome 8"/>
</dbReference>
<dbReference type="SMART" id="SM00774">
    <property type="entry name" value="WRKY"/>
    <property type="match status" value="2"/>
</dbReference>
<feature type="region of interest" description="Disordered" evidence="10">
    <location>
        <begin position="335"/>
        <end position="432"/>
    </location>
</feature>
<keyword evidence="6" id="KW-0238">DNA-binding</keyword>
<evidence type="ECO:0000256" key="7">
    <source>
        <dbReference type="ARBA" id="ARBA00023163"/>
    </source>
</evidence>
<feature type="compositionally biased region" description="Polar residues" evidence="10">
    <location>
        <begin position="349"/>
        <end position="369"/>
    </location>
</feature>
<keyword evidence="7" id="KW-0804">Transcription</keyword>
<keyword evidence="2" id="KW-0479">Metal-binding</keyword>
<reference evidence="13" key="1">
    <citation type="journal article" date="2014" name="Nat. Genet.">
        <title>A reference genome for common bean and genome-wide analysis of dual domestications.</title>
        <authorList>
            <person name="Schmutz J."/>
            <person name="McClean P.E."/>
            <person name="Mamidi S."/>
            <person name="Wu G.A."/>
            <person name="Cannon S.B."/>
            <person name="Grimwood J."/>
            <person name="Jenkins J."/>
            <person name="Shu S."/>
            <person name="Song Q."/>
            <person name="Chavarro C."/>
            <person name="Torres-Torres M."/>
            <person name="Geffroy V."/>
            <person name="Moghaddam S.M."/>
            <person name="Gao D."/>
            <person name="Abernathy B."/>
            <person name="Barry K."/>
            <person name="Blair M."/>
            <person name="Brick M.A."/>
            <person name="Chovatia M."/>
            <person name="Gepts P."/>
            <person name="Goodstein D.M."/>
            <person name="Gonzales M."/>
            <person name="Hellsten U."/>
            <person name="Hyten D.L."/>
            <person name="Jia G."/>
            <person name="Kelly J.D."/>
            <person name="Kudrna D."/>
            <person name="Lee R."/>
            <person name="Richard M.M."/>
            <person name="Miklas P.N."/>
            <person name="Osorno J.M."/>
            <person name="Rodrigues J."/>
            <person name="Thareau V."/>
            <person name="Urrea C.A."/>
            <person name="Wang M."/>
            <person name="Yu Y."/>
            <person name="Zhang M."/>
            <person name="Wing R.A."/>
            <person name="Cregan P.B."/>
            <person name="Rokhsar D.S."/>
            <person name="Jackson S.A."/>
        </authorList>
    </citation>
    <scope>NUCLEOTIDE SEQUENCE [LARGE SCALE GENOMIC DNA]</scope>
    <source>
        <strain evidence="13">cv. G19833</strain>
    </source>
</reference>